<accession>A0ABR8C5U1</accession>
<dbReference type="Gene3D" id="3.40.50.300">
    <property type="entry name" value="P-loop containing nucleotide triphosphate hydrolases"/>
    <property type="match status" value="1"/>
</dbReference>
<dbReference type="Pfam" id="PF05419">
    <property type="entry name" value="GUN4"/>
    <property type="match status" value="1"/>
</dbReference>
<dbReference type="PANTHER" id="PTHR34800">
    <property type="entry name" value="TETRAPYRROLE-BINDING PROTEIN, CHLOROPLASTIC"/>
    <property type="match status" value="1"/>
</dbReference>
<dbReference type="Pfam" id="PF05729">
    <property type="entry name" value="NACHT"/>
    <property type="match status" value="1"/>
</dbReference>
<dbReference type="Gene3D" id="1.10.10.1770">
    <property type="entry name" value="Gun4-like"/>
    <property type="match status" value="1"/>
</dbReference>
<proteinExistence type="predicted"/>
<dbReference type="RefSeq" id="WP_190576614.1">
    <property type="nucleotide sequence ID" value="NZ_CAWPQU010000034.1"/>
</dbReference>
<dbReference type="SUPFAM" id="SSF52540">
    <property type="entry name" value="P-loop containing nucleoside triphosphate hydrolases"/>
    <property type="match status" value="1"/>
</dbReference>
<name>A0ABR8C5U1_9CYAN</name>
<dbReference type="EMBL" id="JACJQY010000004">
    <property type="protein sequence ID" value="MBD2316073.1"/>
    <property type="molecule type" value="Genomic_DNA"/>
</dbReference>
<reference evidence="2 3" key="1">
    <citation type="journal article" date="2020" name="ISME J.">
        <title>Comparative genomics reveals insights into cyanobacterial evolution and habitat adaptation.</title>
        <authorList>
            <person name="Chen M.Y."/>
            <person name="Teng W.K."/>
            <person name="Zhao L."/>
            <person name="Hu C.X."/>
            <person name="Zhou Y.K."/>
            <person name="Han B.P."/>
            <person name="Song L.R."/>
            <person name="Shu W.S."/>
        </authorList>
    </citation>
    <scope>NUCLEOTIDE SEQUENCE [LARGE SCALE GENOMIC DNA]</scope>
    <source>
        <strain evidence="2 3">FACHB-1050</strain>
    </source>
</reference>
<keyword evidence="3" id="KW-1185">Reference proteome</keyword>
<dbReference type="Proteomes" id="UP000618445">
    <property type="component" value="Unassembled WGS sequence"/>
</dbReference>
<dbReference type="InterPro" id="IPR007111">
    <property type="entry name" value="NACHT_NTPase"/>
</dbReference>
<evidence type="ECO:0000259" key="1">
    <source>
        <dbReference type="PROSITE" id="PS50837"/>
    </source>
</evidence>
<organism evidence="2 3">
    <name type="scientific">Phormidium tenue FACHB-1050</name>
    <dbReference type="NCBI Taxonomy" id="2692857"/>
    <lineage>
        <taxon>Bacteria</taxon>
        <taxon>Bacillati</taxon>
        <taxon>Cyanobacteriota</taxon>
        <taxon>Cyanophyceae</taxon>
        <taxon>Oscillatoriophycideae</taxon>
        <taxon>Oscillatoriales</taxon>
        <taxon>Oscillatoriaceae</taxon>
        <taxon>Phormidium</taxon>
    </lineage>
</organism>
<dbReference type="InterPro" id="IPR037215">
    <property type="entry name" value="GUN4-like_sf"/>
</dbReference>
<dbReference type="InterPro" id="IPR008629">
    <property type="entry name" value="GUN4-like"/>
</dbReference>
<dbReference type="PROSITE" id="PS50837">
    <property type="entry name" value="NACHT"/>
    <property type="match status" value="1"/>
</dbReference>
<feature type="domain" description="NACHT" evidence="1">
    <location>
        <begin position="192"/>
        <end position="323"/>
    </location>
</feature>
<gene>
    <name evidence="2" type="ORF">H6G05_04305</name>
</gene>
<dbReference type="Gene3D" id="1.25.40.620">
    <property type="match status" value="1"/>
</dbReference>
<dbReference type="SUPFAM" id="SSF140869">
    <property type="entry name" value="GUN4-like"/>
    <property type="match status" value="1"/>
</dbReference>
<dbReference type="InterPro" id="IPR027417">
    <property type="entry name" value="P-loop_NTPase"/>
</dbReference>
<protein>
    <submittedName>
        <fullName evidence="2">GUN4 domain-containing protein</fullName>
    </submittedName>
</protein>
<sequence length="775" mass="89874">MTQEPEPKLTLQEQIVDLLFKATRTGGVGLGGIHAFWILFKESDIPKAIASAAIGVGISYAAKVLQPIHKGTEERAERLGKVINEGIDRVGGALVAKVISLEDRYFEAQASDCELCRTEGVGKMDNIATPMLEDVFVRLSLNLNMGMAGFRHEQKFAQLVKSENFNAKDLEDRFTVDIWQLLAKVKSDSIYRQIAILAWGGYGKTTLLRHVTYRLCRNKQNQDVQRFVPVLLLLRKYRDLLTQESPEDLPTIIEKHHIPSLNANLQMPTNWARDLLNKGKMVILLDGFDEVPKLQRPLVARWLNKQMQNYPKSLFVLSSRPKAYIEQPFANNRLDLKSVFHVQPFTLPQIQEFVGKWYWCQEYYGCGKTNTPAVRKEATDAANELLGQIASRDELTKLASNPLLLTMIARFHRRYPSAELPKRRVDLYQEICNLQLKDRPNARQLETMLREVEAQVILQMLALEMMQQKEERIDREILLERLDAYLKEQGETVNASEFLKQVEEISELLVQKDDELEFSHLSFQEFLAAMEIIRIKKEDILHTHFHEDWWKQVTLLYVGKVKNPSSLIKKALDAGAIDLALACTQETRKQIDAGVKKDLQALEEQRQLQAVEVEVKNSLYQQLEEYLKNQQWYEADQETWKLILKVTEREEDGWVRAEDIKNFPCQDLFTLDRLWVVYSKKHGFEFGFSVQKDIYVECDGKLDFSYPSDETWNKFCDRTAWKSEGNWVDYPDPFFKKDPFFKNNFMSGKGHLPYTHEGRVGWRGVFFSRIETCRV</sequence>
<comment type="caution">
    <text evidence="2">The sequence shown here is derived from an EMBL/GenBank/DDBJ whole genome shotgun (WGS) entry which is preliminary data.</text>
</comment>
<evidence type="ECO:0000313" key="3">
    <source>
        <dbReference type="Proteomes" id="UP000618445"/>
    </source>
</evidence>
<dbReference type="PANTHER" id="PTHR34800:SF1">
    <property type="entry name" value="TETRAPYRROLE-BINDING PROTEIN, CHLOROPLASTIC"/>
    <property type="match status" value="1"/>
</dbReference>
<evidence type="ECO:0000313" key="2">
    <source>
        <dbReference type="EMBL" id="MBD2316073.1"/>
    </source>
</evidence>
<dbReference type="CDD" id="cd16383">
    <property type="entry name" value="GUN4"/>
    <property type="match status" value="1"/>
</dbReference>